<gene>
    <name evidence="2" type="ORF">CEURO_LOCUS2364</name>
</gene>
<sequence>MLPKLFLYFFLFLPFLFPFFSLLIFFPFSFFTSGSSSPLFIGRRQLPPSSFPFFLFSPSSPISLQLPLPYSSISSFSPLLLQFYPTPPPNSTSPSLHSCNLARPLLLFFSFLFLFLFLFFSTQPSIHLLSFHAQRRQPDGNLTKTLALLRRKPDGDGDSGGRARRG</sequence>
<evidence type="ECO:0000256" key="1">
    <source>
        <dbReference type="SAM" id="Phobius"/>
    </source>
</evidence>
<proteinExistence type="predicted"/>
<reference evidence="2" key="1">
    <citation type="submission" date="2022-07" db="EMBL/GenBank/DDBJ databases">
        <authorList>
            <person name="Macas J."/>
            <person name="Novak P."/>
            <person name="Neumann P."/>
        </authorList>
    </citation>
    <scope>NUCLEOTIDE SEQUENCE</scope>
</reference>
<keyword evidence="3" id="KW-1185">Reference proteome</keyword>
<feature type="transmembrane region" description="Helical" evidence="1">
    <location>
        <begin position="6"/>
        <end position="32"/>
    </location>
</feature>
<organism evidence="2 3">
    <name type="scientific">Cuscuta europaea</name>
    <name type="common">European dodder</name>
    <dbReference type="NCBI Taxonomy" id="41803"/>
    <lineage>
        <taxon>Eukaryota</taxon>
        <taxon>Viridiplantae</taxon>
        <taxon>Streptophyta</taxon>
        <taxon>Embryophyta</taxon>
        <taxon>Tracheophyta</taxon>
        <taxon>Spermatophyta</taxon>
        <taxon>Magnoliopsida</taxon>
        <taxon>eudicotyledons</taxon>
        <taxon>Gunneridae</taxon>
        <taxon>Pentapetalae</taxon>
        <taxon>asterids</taxon>
        <taxon>lamiids</taxon>
        <taxon>Solanales</taxon>
        <taxon>Convolvulaceae</taxon>
        <taxon>Cuscuteae</taxon>
        <taxon>Cuscuta</taxon>
        <taxon>Cuscuta subgen. Cuscuta</taxon>
    </lineage>
</organism>
<dbReference type="EMBL" id="CAMAPE010000005">
    <property type="protein sequence ID" value="CAH9066313.1"/>
    <property type="molecule type" value="Genomic_DNA"/>
</dbReference>
<name>A0A9P0YKS2_CUSEU</name>
<dbReference type="Proteomes" id="UP001152484">
    <property type="component" value="Unassembled WGS sequence"/>
</dbReference>
<keyword evidence="1" id="KW-0812">Transmembrane</keyword>
<evidence type="ECO:0000313" key="2">
    <source>
        <dbReference type="EMBL" id="CAH9066313.1"/>
    </source>
</evidence>
<protein>
    <submittedName>
        <fullName evidence="2">Uncharacterized protein</fullName>
    </submittedName>
</protein>
<evidence type="ECO:0000313" key="3">
    <source>
        <dbReference type="Proteomes" id="UP001152484"/>
    </source>
</evidence>
<keyword evidence="1" id="KW-0472">Membrane</keyword>
<comment type="caution">
    <text evidence="2">The sequence shown here is derived from an EMBL/GenBank/DDBJ whole genome shotgun (WGS) entry which is preliminary data.</text>
</comment>
<feature type="transmembrane region" description="Helical" evidence="1">
    <location>
        <begin position="101"/>
        <end position="120"/>
    </location>
</feature>
<dbReference type="AlphaFoldDB" id="A0A9P0YKS2"/>
<accession>A0A9P0YKS2</accession>
<keyword evidence="1" id="KW-1133">Transmembrane helix</keyword>